<keyword evidence="2" id="KW-1185">Reference proteome</keyword>
<proteinExistence type="predicted"/>
<dbReference type="Pfam" id="PF03087">
    <property type="entry name" value="BPS1"/>
    <property type="match status" value="1"/>
</dbReference>
<dbReference type="GO" id="GO:0048364">
    <property type="term" value="P:root development"/>
    <property type="evidence" value="ECO:0007669"/>
    <property type="project" value="InterPro"/>
</dbReference>
<dbReference type="Proteomes" id="UP001459277">
    <property type="component" value="Unassembled WGS sequence"/>
</dbReference>
<name>A0AAW2DGD7_9ROSI</name>
<dbReference type="PANTHER" id="PTHR33070:SF129">
    <property type="entry name" value="DUF241 DOMAIN PROTEIN"/>
    <property type="match status" value="1"/>
</dbReference>
<gene>
    <name evidence="1" type="ORF">SO802_010771</name>
</gene>
<dbReference type="InterPro" id="IPR004320">
    <property type="entry name" value="BPS1_pln"/>
</dbReference>
<dbReference type="PANTHER" id="PTHR33070">
    <property type="entry name" value="OS06G0725500 PROTEIN"/>
    <property type="match status" value="1"/>
</dbReference>
<comment type="caution">
    <text evidence="1">The sequence shown here is derived from an EMBL/GenBank/DDBJ whole genome shotgun (WGS) entry which is preliminary data.</text>
</comment>
<dbReference type="GO" id="GO:0048367">
    <property type="term" value="P:shoot system development"/>
    <property type="evidence" value="ECO:0007669"/>
    <property type="project" value="InterPro"/>
</dbReference>
<evidence type="ECO:0000313" key="1">
    <source>
        <dbReference type="EMBL" id="KAL0009269.1"/>
    </source>
</evidence>
<evidence type="ECO:0000313" key="2">
    <source>
        <dbReference type="Proteomes" id="UP001459277"/>
    </source>
</evidence>
<reference evidence="1 2" key="1">
    <citation type="submission" date="2024-01" db="EMBL/GenBank/DDBJ databases">
        <title>A telomere-to-telomere, gap-free genome of sweet tea (Lithocarpus litseifolius).</title>
        <authorList>
            <person name="Zhou J."/>
        </authorList>
    </citation>
    <scope>NUCLEOTIDE SEQUENCE [LARGE SCALE GENOMIC DNA]</scope>
    <source>
        <strain evidence="1">Zhou-2022a</strain>
        <tissue evidence="1">Leaf</tissue>
    </source>
</reference>
<organism evidence="1 2">
    <name type="scientific">Lithocarpus litseifolius</name>
    <dbReference type="NCBI Taxonomy" id="425828"/>
    <lineage>
        <taxon>Eukaryota</taxon>
        <taxon>Viridiplantae</taxon>
        <taxon>Streptophyta</taxon>
        <taxon>Embryophyta</taxon>
        <taxon>Tracheophyta</taxon>
        <taxon>Spermatophyta</taxon>
        <taxon>Magnoliopsida</taxon>
        <taxon>eudicotyledons</taxon>
        <taxon>Gunneridae</taxon>
        <taxon>Pentapetalae</taxon>
        <taxon>rosids</taxon>
        <taxon>fabids</taxon>
        <taxon>Fagales</taxon>
        <taxon>Fagaceae</taxon>
        <taxon>Lithocarpus</taxon>
    </lineage>
</organism>
<sequence>MPFSLLLIDKDDSEALDLRKWSLNSEMRGCVLVGKLFDEYGIGNGILHLEPPGYQEGRQAKLDRGTFPFVVPVGMVSTLLMHCMSYTLLSNSICSVIFCKDAPICMTVDNLLLLPCTQALAQEQHEIWYNDLLDGSLRLLDVCGFARDALLQTKECTRDLQSTLRRRHGSKMNLAREVEKYLASRKVVKKAMQKALKVMQTNLNSKKNEGLAMVIAC</sequence>
<protein>
    <submittedName>
        <fullName evidence="1">Uncharacterized protein</fullName>
    </submittedName>
</protein>
<accession>A0AAW2DGD7</accession>
<dbReference type="EMBL" id="JAZDWU010000003">
    <property type="protein sequence ID" value="KAL0009269.1"/>
    <property type="molecule type" value="Genomic_DNA"/>
</dbReference>
<dbReference type="AlphaFoldDB" id="A0AAW2DGD7"/>